<protein>
    <submittedName>
        <fullName evidence="1">Uncharacterized protein</fullName>
    </submittedName>
</protein>
<accession>A0A4Y9XTY7</accession>
<reference evidence="1 2" key="1">
    <citation type="submission" date="2019-02" db="EMBL/GenBank/DDBJ databases">
        <title>Genome sequencing of the rare red list fungi Dentipellis fragilis.</title>
        <authorList>
            <person name="Buettner E."/>
            <person name="Kellner H."/>
        </authorList>
    </citation>
    <scope>NUCLEOTIDE SEQUENCE [LARGE SCALE GENOMIC DNA]</scope>
    <source>
        <strain evidence="1 2">DSM 105465</strain>
    </source>
</reference>
<comment type="caution">
    <text evidence="1">The sequence shown here is derived from an EMBL/GenBank/DDBJ whole genome shotgun (WGS) entry which is preliminary data.</text>
</comment>
<evidence type="ECO:0000313" key="2">
    <source>
        <dbReference type="Proteomes" id="UP000298327"/>
    </source>
</evidence>
<sequence>MPVFQLYPPPSECWDRQKWLVWDLKRPGTSMVVPTETCLPALQTGLSVGEFSNINVPSRTSTPILSGRRVDSRVPQSEISHIALDPAAAPGQLFTLRAKVHGKSKGETYSLAIDTGEYLYLSIHTRIIRHVRTPNFESNRWAPLLIISSWLYGAGYCELVQIPGSTQGQYSPRPAAQEAGGIIDHRALVMGWDENDYTKLPSTGTSWMKYVDGSGPVTLPCDNQVLISIYTHKYEDEMPLFSQSFVLQRANVAVAIPRSTMLRQYDSVIGLALPP</sequence>
<organism evidence="1 2">
    <name type="scientific">Dentipellis fragilis</name>
    <dbReference type="NCBI Taxonomy" id="205917"/>
    <lineage>
        <taxon>Eukaryota</taxon>
        <taxon>Fungi</taxon>
        <taxon>Dikarya</taxon>
        <taxon>Basidiomycota</taxon>
        <taxon>Agaricomycotina</taxon>
        <taxon>Agaricomycetes</taxon>
        <taxon>Russulales</taxon>
        <taxon>Hericiaceae</taxon>
        <taxon>Dentipellis</taxon>
    </lineage>
</organism>
<evidence type="ECO:0000313" key="1">
    <source>
        <dbReference type="EMBL" id="TFY53586.1"/>
    </source>
</evidence>
<keyword evidence="2" id="KW-1185">Reference proteome</keyword>
<proteinExistence type="predicted"/>
<dbReference type="Proteomes" id="UP000298327">
    <property type="component" value="Unassembled WGS sequence"/>
</dbReference>
<name>A0A4Y9XTY7_9AGAM</name>
<gene>
    <name evidence="1" type="ORF">EVG20_g10048</name>
</gene>
<dbReference type="AlphaFoldDB" id="A0A4Y9XTY7"/>
<dbReference type="EMBL" id="SEOQ01001132">
    <property type="protein sequence ID" value="TFY53586.1"/>
    <property type="molecule type" value="Genomic_DNA"/>
</dbReference>